<proteinExistence type="predicted"/>
<keyword evidence="3" id="KW-1185">Reference proteome</keyword>
<feature type="domain" description="DUF6565" evidence="1">
    <location>
        <begin position="34"/>
        <end position="108"/>
    </location>
</feature>
<protein>
    <recommendedName>
        <fullName evidence="1">DUF6565 domain-containing protein</fullName>
    </recommendedName>
</protein>
<reference evidence="2 3" key="1">
    <citation type="submission" date="2022-03" db="EMBL/GenBank/DDBJ databases">
        <title>Parabacteroides sp. nov. isolated from swine feces.</title>
        <authorList>
            <person name="Bak J.E."/>
        </authorList>
    </citation>
    <scope>NUCLEOTIDE SEQUENCE [LARGE SCALE GENOMIC DNA]</scope>
    <source>
        <strain evidence="2 3">AGMB00274</strain>
    </source>
</reference>
<accession>A0ABT0C5V7</accession>
<dbReference type="EMBL" id="JAKZMM010000069">
    <property type="protein sequence ID" value="MCJ2382293.1"/>
    <property type="molecule type" value="Genomic_DNA"/>
</dbReference>
<gene>
    <name evidence="2" type="ORF">MUN53_17035</name>
</gene>
<sequence length="114" mass="13272">MKKIFISLFALFIFISCDNKESYMQDFSQFIQEVEDNADKYSEKDWKKADKKFEEYTGSIYKKYAEELTAEEKIEIAKCQTTYAALKAKAGIKDFGKSLKEAAQKAKEAFEEEK</sequence>
<evidence type="ECO:0000313" key="2">
    <source>
        <dbReference type="EMBL" id="MCJ2382293.1"/>
    </source>
</evidence>
<evidence type="ECO:0000313" key="3">
    <source>
        <dbReference type="Proteomes" id="UP001165444"/>
    </source>
</evidence>
<dbReference type="InterPro" id="IPR046695">
    <property type="entry name" value="DUF6565"/>
</dbReference>
<organism evidence="2 3">
    <name type="scientific">Parabacteroides faecalis</name>
    <dbReference type="NCBI Taxonomy" id="2924040"/>
    <lineage>
        <taxon>Bacteria</taxon>
        <taxon>Pseudomonadati</taxon>
        <taxon>Bacteroidota</taxon>
        <taxon>Bacteroidia</taxon>
        <taxon>Bacteroidales</taxon>
        <taxon>Tannerellaceae</taxon>
        <taxon>Parabacteroides</taxon>
    </lineage>
</organism>
<dbReference type="RefSeq" id="WP_243326596.1">
    <property type="nucleotide sequence ID" value="NZ_JAKZMM010000069.1"/>
</dbReference>
<dbReference type="PROSITE" id="PS51257">
    <property type="entry name" value="PROKAR_LIPOPROTEIN"/>
    <property type="match status" value="1"/>
</dbReference>
<dbReference type="Pfam" id="PF20203">
    <property type="entry name" value="DUF6565"/>
    <property type="match status" value="1"/>
</dbReference>
<name>A0ABT0C5V7_9BACT</name>
<evidence type="ECO:0000259" key="1">
    <source>
        <dbReference type="Pfam" id="PF20203"/>
    </source>
</evidence>
<comment type="caution">
    <text evidence="2">The sequence shown here is derived from an EMBL/GenBank/DDBJ whole genome shotgun (WGS) entry which is preliminary data.</text>
</comment>
<dbReference type="Proteomes" id="UP001165444">
    <property type="component" value="Unassembled WGS sequence"/>
</dbReference>